<reference evidence="1 2" key="1">
    <citation type="submission" date="2019-01" db="EMBL/GenBank/DDBJ databases">
        <authorList>
            <person name="Ferrante I. M."/>
        </authorList>
    </citation>
    <scope>NUCLEOTIDE SEQUENCE [LARGE SCALE GENOMIC DNA]</scope>
    <source>
        <strain evidence="1 2">B856</strain>
    </source>
</reference>
<keyword evidence="2" id="KW-1185">Reference proteome</keyword>
<accession>A0A448Z509</accession>
<evidence type="ECO:0000313" key="1">
    <source>
        <dbReference type="EMBL" id="VEU37183.1"/>
    </source>
</evidence>
<dbReference type="AlphaFoldDB" id="A0A448Z509"/>
<dbReference type="EMBL" id="CAACVS010000115">
    <property type="protein sequence ID" value="VEU37183.1"/>
    <property type="molecule type" value="Genomic_DNA"/>
</dbReference>
<sequence>MVEASWVVDSLFDVLLEVAQQSLDGPCGGISKGANGLSLDLPSNFLEHRDLALVCVSLLHPDENVLQPRGSLAARGTLTAGFVLVKVREPSNRGDHVDGIVKHGNGRSSERGSKGLEVVEFHQRLVTKLLVHCRRRGSTGDTGLQGIPPVPHATTVLLDKFLQGNAHGFFHDRWILDVAGNTEKLGAAVVFISKPGKPRGTTPKNGWRDSDRLDIRDCGWAPKNANSGWKWGLEAGLSLPSLERLN</sequence>
<proteinExistence type="predicted"/>
<name>A0A448Z509_9STRA</name>
<dbReference type="Proteomes" id="UP000291116">
    <property type="component" value="Unassembled WGS sequence"/>
</dbReference>
<organism evidence="1 2">
    <name type="scientific">Pseudo-nitzschia multistriata</name>
    <dbReference type="NCBI Taxonomy" id="183589"/>
    <lineage>
        <taxon>Eukaryota</taxon>
        <taxon>Sar</taxon>
        <taxon>Stramenopiles</taxon>
        <taxon>Ochrophyta</taxon>
        <taxon>Bacillariophyta</taxon>
        <taxon>Bacillariophyceae</taxon>
        <taxon>Bacillariophycidae</taxon>
        <taxon>Bacillariales</taxon>
        <taxon>Bacillariaceae</taxon>
        <taxon>Pseudo-nitzschia</taxon>
    </lineage>
</organism>
<gene>
    <name evidence="1" type="ORF">PSNMU_V1.4_AUG-EV-PASAV3_0038800</name>
</gene>
<evidence type="ECO:0000313" key="2">
    <source>
        <dbReference type="Proteomes" id="UP000291116"/>
    </source>
</evidence>
<protein>
    <submittedName>
        <fullName evidence="1">Uncharacterized protein</fullName>
    </submittedName>
</protein>